<dbReference type="InterPro" id="IPR017853">
    <property type="entry name" value="GH"/>
</dbReference>
<keyword evidence="5" id="KW-1185">Reference proteome</keyword>
<organism evidence="4 5">
    <name type="scientific">Mucilaginibacter pineti</name>
    <dbReference type="NCBI Taxonomy" id="1391627"/>
    <lineage>
        <taxon>Bacteria</taxon>
        <taxon>Pseudomonadati</taxon>
        <taxon>Bacteroidota</taxon>
        <taxon>Sphingobacteriia</taxon>
        <taxon>Sphingobacteriales</taxon>
        <taxon>Sphingobacteriaceae</taxon>
        <taxon>Mucilaginibacter</taxon>
    </lineage>
</organism>
<evidence type="ECO:0000259" key="3">
    <source>
        <dbReference type="Pfam" id="PF00128"/>
    </source>
</evidence>
<name>A0A1G7LDC4_9SPHI</name>
<dbReference type="PANTHER" id="PTHR10357:SF210">
    <property type="entry name" value="MALTODEXTRIN GLUCOSIDASE"/>
    <property type="match status" value="1"/>
</dbReference>
<dbReference type="PANTHER" id="PTHR10357">
    <property type="entry name" value="ALPHA-AMYLASE FAMILY MEMBER"/>
    <property type="match status" value="1"/>
</dbReference>
<gene>
    <name evidence="4" type="ORF">SAMN05216464_118112</name>
</gene>
<dbReference type="OrthoDB" id="9806009at2"/>
<dbReference type="Gene3D" id="3.20.20.80">
    <property type="entry name" value="Glycosidases"/>
    <property type="match status" value="1"/>
</dbReference>
<dbReference type="STRING" id="1391627.SAMN05216464_118112"/>
<keyword evidence="2" id="KW-0326">Glycosidase</keyword>
<dbReference type="EMBL" id="FNAI01000018">
    <property type="protein sequence ID" value="SDF46959.1"/>
    <property type="molecule type" value="Genomic_DNA"/>
</dbReference>
<reference evidence="4 5" key="1">
    <citation type="submission" date="2016-10" db="EMBL/GenBank/DDBJ databases">
        <authorList>
            <person name="de Groot N.N."/>
        </authorList>
    </citation>
    <scope>NUCLEOTIDE SEQUENCE [LARGE SCALE GENOMIC DNA]</scope>
    <source>
        <strain evidence="4 5">47C3B</strain>
    </source>
</reference>
<dbReference type="GO" id="GO:0016798">
    <property type="term" value="F:hydrolase activity, acting on glycosyl bonds"/>
    <property type="evidence" value="ECO:0007669"/>
    <property type="project" value="UniProtKB-KW"/>
</dbReference>
<dbReference type="RefSeq" id="WP_091155665.1">
    <property type="nucleotide sequence ID" value="NZ_FNAI01000018.1"/>
</dbReference>
<dbReference type="Proteomes" id="UP000199072">
    <property type="component" value="Unassembled WGS sequence"/>
</dbReference>
<dbReference type="Pfam" id="PF00128">
    <property type="entry name" value="Alpha-amylase"/>
    <property type="match status" value="1"/>
</dbReference>
<evidence type="ECO:0000313" key="5">
    <source>
        <dbReference type="Proteomes" id="UP000199072"/>
    </source>
</evidence>
<sequence>MGEVIEGDYNCWVSPFMLDSTTNYEAYNALCSSYNDHNYLEIAHTLQRQSGAEGVYRQLLLYTFADNHDTTRLASLLRQPAHLFLVYTLLLTRPGIPAIYYGSE</sequence>
<dbReference type="GO" id="GO:0005975">
    <property type="term" value="P:carbohydrate metabolic process"/>
    <property type="evidence" value="ECO:0007669"/>
    <property type="project" value="InterPro"/>
</dbReference>
<dbReference type="SUPFAM" id="SSF51445">
    <property type="entry name" value="(Trans)glycosidases"/>
    <property type="match status" value="1"/>
</dbReference>
<evidence type="ECO:0000256" key="2">
    <source>
        <dbReference type="ARBA" id="ARBA00023295"/>
    </source>
</evidence>
<proteinExistence type="predicted"/>
<dbReference type="InterPro" id="IPR006047">
    <property type="entry name" value="GH13_cat_dom"/>
</dbReference>
<keyword evidence="1" id="KW-0378">Hydrolase</keyword>
<evidence type="ECO:0000256" key="1">
    <source>
        <dbReference type="ARBA" id="ARBA00022801"/>
    </source>
</evidence>
<feature type="domain" description="Glycosyl hydrolase family 13 catalytic" evidence="3">
    <location>
        <begin position="2"/>
        <end position="104"/>
    </location>
</feature>
<protein>
    <submittedName>
        <fullName evidence="4">Alpha amylase, catalytic domain</fullName>
    </submittedName>
</protein>
<accession>A0A1G7LDC4</accession>
<evidence type="ECO:0000313" key="4">
    <source>
        <dbReference type="EMBL" id="SDF46959.1"/>
    </source>
</evidence>
<dbReference type="AlphaFoldDB" id="A0A1G7LDC4"/>